<sequence>MEKAKDMKRWLKVAVVALCAVFALALAGCQQEKPEEKTSDVDAMKEASTDKAAGAETEPFYVLIVGNDSRTGTVEIDKADYADGAGRSDTIMLARIDPTTYQITLVTVPRDTTVDIDGYANKINEVYRISGIEALAKEVESLTGVKIKYYFDTGFVEFENFINALGGITANVPIDMHLQDIVGGNDIALSAGSQDLDGAESLVLARVRKLYAYDLDACRQIQDRQIVEVAINKVAADPANLLTALSALADHTKTNWPSDGLKATVTNFVEHASEITFVSGTGPYTGDFNDNAGGLWLIPRDEATWSEVMKVVDAGGDPTTVVPLPTIVPVE</sequence>
<dbReference type="Pfam" id="PF03816">
    <property type="entry name" value="LytR_cpsA_psr"/>
    <property type="match status" value="1"/>
</dbReference>
<dbReference type="Gene3D" id="3.40.630.190">
    <property type="entry name" value="LCP protein"/>
    <property type="match status" value="1"/>
</dbReference>
<protein>
    <recommendedName>
        <fullName evidence="3">Cell envelope-related transcriptional attenuator domain-containing protein</fullName>
    </recommendedName>
</protein>
<name>A0ABM7WET1_9ACTN</name>
<feature type="chain" id="PRO_5045192913" description="Cell envelope-related transcriptional attenuator domain-containing protein" evidence="2">
    <location>
        <begin position="28"/>
        <end position="331"/>
    </location>
</feature>
<evidence type="ECO:0000259" key="3">
    <source>
        <dbReference type="Pfam" id="PF03816"/>
    </source>
</evidence>
<dbReference type="InterPro" id="IPR050922">
    <property type="entry name" value="LytR/CpsA/Psr_CW_biosynth"/>
</dbReference>
<feature type="signal peptide" evidence="2">
    <location>
        <begin position="1"/>
        <end position="27"/>
    </location>
</feature>
<proteinExistence type="inferred from homology"/>
<evidence type="ECO:0000313" key="5">
    <source>
        <dbReference type="Proteomes" id="UP001320544"/>
    </source>
</evidence>
<dbReference type="InterPro" id="IPR004474">
    <property type="entry name" value="LytR_CpsA_psr"/>
</dbReference>
<dbReference type="RefSeq" id="WP_244387503.1">
    <property type="nucleotide sequence ID" value="NZ_AP025564.1"/>
</dbReference>
<accession>A0ABM7WET1</accession>
<keyword evidence="5" id="KW-1185">Reference proteome</keyword>
<evidence type="ECO:0000256" key="2">
    <source>
        <dbReference type="SAM" id="SignalP"/>
    </source>
</evidence>
<evidence type="ECO:0000313" key="4">
    <source>
        <dbReference type="EMBL" id="BDE94711.1"/>
    </source>
</evidence>
<dbReference type="Proteomes" id="UP001320544">
    <property type="component" value="Chromosome"/>
</dbReference>
<dbReference type="PROSITE" id="PS51257">
    <property type="entry name" value="PROKAR_LIPOPROTEIN"/>
    <property type="match status" value="1"/>
</dbReference>
<evidence type="ECO:0000256" key="1">
    <source>
        <dbReference type="ARBA" id="ARBA00006068"/>
    </source>
</evidence>
<comment type="similarity">
    <text evidence="1">Belongs to the LytR/CpsA/Psr (LCP) family.</text>
</comment>
<gene>
    <name evidence="4" type="ORF">CE91St30_00440</name>
</gene>
<dbReference type="PANTHER" id="PTHR33392:SF6">
    <property type="entry name" value="POLYISOPRENYL-TEICHOIC ACID--PEPTIDOGLYCAN TEICHOIC ACID TRANSFERASE TAGU"/>
    <property type="match status" value="1"/>
</dbReference>
<keyword evidence="2" id="KW-0732">Signal</keyword>
<feature type="domain" description="Cell envelope-related transcriptional attenuator" evidence="3">
    <location>
        <begin position="87"/>
        <end position="235"/>
    </location>
</feature>
<organism evidence="4 5">
    <name type="scientific">Raoultibacter timonensis</name>
    <dbReference type="NCBI Taxonomy" id="1907662"/>
    <lineage>
        <taxon>Bacteria</taxon>
        <taxon>Bacillati</taxon>
        <taxon>Actinomycetota</taxon>
        <taxon>Coriobacteriia</taxon>
        <taxon>Eggerthellales</taxon>
        <taxon>Eggerthellaceae</taxon>
        <taxon>Raoultibacter</taxon>
    </lineage>
</organism>
<dbReference type="NCBIfam" id="TIGR00350">
    <property type="entry name" value="lytR_cpsA_psr"/>
    <property type="match status" value="1"/>
</dbReference>
<dbReference type="PANTHER" id="PTHR33392">
    <property type="entry name" value="POLYISOPRENYL-TEICHOIC ACID--PEPTIDOGLYCAN TEICHOIC ACID TRANSFERASE TAGU"/>
    <property type="match status" value="1"/>
</dbReference>
<dbReference type="EMBL" id="AP025564">
    <property type="protein sequence ID" value="BDE94711.1"/>
    <property type="molecule type" value="Genomic_DNA"/>
</dbReference>
<reference evidence="4 5" key="1">
    <citation type="submission" date="2022-01" db="EMBL/GenBank/DDBJ databases">
        <title>Novel bile acid biosynthetic pathways are enriched in the microbiome of centenarians.</title>
        <authorList>
            <person name="Sato Y."/>
            <person name="Atarashi K."/>
            <person name="Plichta R.D."/>
            <person name="Arai Y."/>
            <person name="Sasajima S."/>
            <person name="Kearney M.S."/>
            <person name="Suda W."/>
            <person name="Takeshita K."/>
            <person name="Sasaki T."/>
            <person name="Okamoto S."/>
            <person name="Skelly N.A."/>
            <person name="Okamura Y."/>
            <person name="Vlamakis H."/>
            <person name="Li Y."/>
            <person name="Tanoue T."/>
            <person name="Takei H."/>
            <person name="Nittono H."/>
            <person name="Narushima S."/>
            <person name="Irie J."/>
            <person name="Itoh H."/>
            <person name="Moriya K."/>
            <person name="Sugiura Y."/>
            <person name="Suematsu M."/>
            <person name="Moritoki N."/>
            <person name="Shibata S."/>
            <person name="Littman R.D."/>
            <person name="Fischbach A.M."/>
            <person name="Uwamino Y."/>
            <person name="Inoue T."/>
            <person name="Honda A."/>
            <person name="Hattori M."/>
            <person name="Murai T."/>
            <person name="Xavier J.R."/>
            <person name="Hirose N."/>
            <person name="Honda K."/>
        </authorList>
    </citation>
    <scope>NUCLEOTIDE SEQUENCE [LARGE SCALE GENOMIC DNA]</scope>
    <source>
        <strain evidence="4 5">CE91-St30</strain>
    </source>
</reference>